<proteinExistence type="predicted"/>
<keyword evidence="2" id="KW-1185">Reference proteome</keyword>
<dbReference type="Gene3D" id="1.10.10.60">
    <property type="entry name" value="Homeodomain-like"/>
    <property type="match status" value="1"/>
</dbReference>
<dbReference type="Proteomes" id="UP001235939">
    <property type="component" value="Chromosome 10"/>
</dbReference>
<evidence type="ECO:0000313" key="1">
    <source>
        <dbReference type="EMBL" id="UYV73288.1"/>
    </source>
</evidence>
<organism evidence="1 2">
    <name type="scientific">Cordylochernes scorpioides</name>
    <dbReference type="NCBI Taxonomy" id="51811"/>
    <lineage>
        <taxon>Eukaryota</taxon>
        <taxon>Metazoa</taxon>
        <taxon>Ecdysozoa</taxon>
        <taxon>Arthropoda</taxon>
        <taxon>Chelicerata</taxon>
        <taxon>Arachnida</taxon>
        <taxon>Pseudoscorpiones</taxon>
        <taxon>Cheliferoidea</taxon>
        <taxon>Chernetidae</taxon>
        <taxon>Cordylochernes</taxon>
    </lineage>
</organism>
<gene>
    <name evidence="1" type="ORF">LAZ67_10002532</name>
</gene>
<evidence type="ECO:0000313" key="2">
    <source>
        <dbReference type="Proteomes" id="UP001235939"/>
    </source>
</evidence>
<dbReference type="EMBL" id="CP092872">
    <property type="protein sequence ID" value="UYV73288.1"/>
    <property type="molecule type" value="Genomic_DNA"/>
</dbReference>
<evidence type="ECO:0008006" key="3">
    <source>
        <dbReference type="Google" id="ProtNLM"/>
    </source>
</evidence>
<accession>A0ABY6L040</accession>
<reference evidence="1 2" key="1">
    <citation type="submission" date="2022-01" db="EMBL/GenBank/DDBJ databases">
        <title>A chromosomal length assembly of Cordylochernes scorpioides.</title>
        <authorList>
            <person name="Zeh D."/>
            <person name="Zeh J."/>
        </authorList>
    </citation>
    <scope>NUCLEOTIDE SEQUENCE [LARGE SCALE GENOMIC DNA]</scope>
    <source>
        <strain evidence="1">IN4F17</strain>
        <tissue evidence="1">Whole Body</tissue>
    </source>
</reference>
<sequence length="87" mass="10438">MFLRKQRRQYSQLTEFERGRVIGLREWGMSLRHIAKILGRDVHCVQLAKYPFLINQEKLTTYVFRALISVVQAVPQRPKNRSFRHPE</sequence>
<name>A0ABY6L040_9ARAC</name>
<protein>
    <recommendedName>
        <fullName evidence="3">Transposase IS30-like HTH domain-containing protein</fullName>
    </recommendedName>
</protein>